<feature type="compositionally biased region" description="Low complexity" evidence="1">
    <location>
        <begin position="64"/>
        <end position="73"/>
    </location>
</feature>
<keyword evidence="3" id="KW-1185">Reference proteome</keyword>
<protein>
    <submittedName>
        <fullName evidence="2">Uncharacterized protein</fullName>
    </submittedName>
</protein>
<proteinExistence type="predicted"/>
<reference evidence="2 3" key="1">
    <citation type="submission" date="2017-06" db="EMBL/GenBank/DDBJ databases">
        <authorList>
            <person name="Kim H.J."/>
            <person name="Triplett B.A."/>
        </authorList>
    </citation>
    <scope>NUCLEOTIDE SEQUENCE [LARGE SCALE GENOMIC DNA]</scope>
    <source>
        <strain evidence="2 3">CGMCC 4.2132</strain>
    </source>
</reference>
<name>A0A239J1R9_9ACTN</name>
<feature type="region of interest" description="Disordered" evidence="1">
    <location>
        <begin position="54"/>
        <end position="73"/>
    </location>
</feature>
<evidence type="ECO:0000313" key="2">
    <source>
        <dbReference type="EMBL" id="SNS99408.1"/>
    </source>
</evidence>
<evidence type="ECO:0000256" key="1">
    <source>
        <dbReference type="SAM" id="MobiDB-lite"/>
    </source>
</evidence>
<dbReference type="AlphaFoldDB" id="A0A239J1R9"/>
<dbReference type="Proteomes" id="UP000198282">
    <property type="component" value="Unassembled WGS sequence"/>
</dbReference>
<dbReference type="EMBL" id="FZOD01000021">
    <property type="protein sequence ID" value="SNS99408.1"/>
    <property type="molecule type" value="Genomic_DNA"/>
</dbReference>
<evidence type="ECO:0000313" key="3">
    <source>
        <dbReference type="Proteomes" id="UP000198282"/>
    </source>
</evidence>
<gene>
    <name evidence="2" type="ORF">SAMN05216276_102159</name>
</gene>
<organism evidence="2 3">
    <name type="scientific">Streptosporangium subroseum</name>
    <dbReference type="NCBI Taxonomy" id="106412"/>
    <lineage>
        <taxon>Bacteria</taxon>
        <taxon>Bacillati</taxon>
        <taxon>Actinomycetota</taxon>
        <taxon>Actinomycetes</taxon>
        <taxon>Streptosporangiales</taxon>
        <taxon>Streptosporangiaceae</taxon>
        <taxon>Streptosporangium</taxon>
    </lineage>
</organism>
<accession>A0A239J1R9</accession>
<sequence length="147" mass="15171">MAMRRRLLLAVAGWLVTALVATVAGIAVLSLLGGSLTGASDHALAPEEVRAELAAASPRPPLPSSSASADLSAPTKVFSTRGGTVIALCQDGLIRLRSWSPAQGYSVDDVEPGPAHKAEVEFESDQSELKVEVRCGSDGLPVHTVTS</sequence>